<gene>
    <name evidence="1" type="ORF">LMG28688_01605</name>
</gene>
<reference evidence="1 2" key="1">
    <citation type="submission" date="2020-04" db="EMBL/GenBank/DDBJ databases">
        <authorList>
            <person name="De Canck E."/>
        </authorList>
    </citation>
    <scope>NUCLEOTIDE SEQUENCE [LARGE SCALE GENOMIC DNA]</scope>
    <source>
        <strain evidence="1 2">LMG 28688</strain>
    </source>
</reference>
<keyword evidence="2" id="KW-1185">Reference proteome</keyword>
<name>A0A6J5FR71_9BURK</name>
<dbReference type="RefSeq" id="WP_175194577.1">
    <property type="nucleotide sequence ID" value="NZ_CADIKL010000006.1"/>
</dbReference>
<dbReference type="Proteomes" id="UP000494119">
    <property type="component" value="Unassembled WGS sequence"/>
</dbReference>
<evidence type="ECO:0000313" key="1">
    <source>
        <dbReference type="EMBL" id="CAB3783228.1"/>
    </source>
</evidence>
<dbReference type="AlphaFoldDB" id="A0A6J5FR71"/>
<proteinExistence type="predicted"/>
<organism evidence="1 2">
    <name type="scientific">Paraburkholderia caffeinitolerans</name>
    <dbReference type="NCBI Taxonomy" id="1723730"/>
    <lineage>
        <taxon>Bacteria</taxon>
        <taxon>Pseudomonadati</taxon>
        <taxon>Pseudomonadota</taxon>
        <taxon>Betaproteobacteria</taxon>
        <taxon>Burkholderiales</taxon>
        <taxon>Burkholderiaceae</taxon>
        <taxon>Paraburkholderia</taxon>
    </lineage>
</organism>
<sequence length="235" mass="25962">MAGLMTIRVTSNARDLARGLNDFIQKQVPFAIAQGINRTAQRVADVERENLADTLTNPSPFTRNAVGVQRAKKGAPTAVVYMKDITASYLEPFETGGVHKLNSRALLNPKNIRLNQYGQLPRNTLAALKERPDVFIGAVKTASGETINGVWQRPTDTKRVSLLNARGKRLGKVNKLDTEQNGGRGKLKLLIRFGEALPVKKRLDWGARARRTVDQWINRDLEAALSAALKTARRA</sequence>
<dbReference type="EMBL" id="CADIKL010000006">
    <property type="protein sequence ID" value="CAB3783228.1"/>
    <property type="molecule type" value="Genomic_DNA"/>
</dbReference>
<accession>A0A6J5FR71</accession>
<protein>
    <submittedName>
        <fullName evidence="1">Uncharacterized protein</fullName>
    </submittedName>
</protein>
<evidence type="ECO:0000313" key="2">
    <source>
        <dbReference type="Proteomes" id="UP000494119"/>
    </source>
</evidence>